<feature type="domain" description="Deacetylase sirtuin-type" evidence="5">
    <location>
        <begin position="10"/>
        <end position="275"/>
    </location>
</feature>
<proteinExistence type="inferred from homology"/>
<comment type="catalytic activity">
    <reaction evidence="3">
        <text>N(6)-acetyl-L-lysyl-[protein] + NAD(+) + H2O = 2''-O-acetyl-ADP-D-ribose + nicotinamide + L-lysyl-[protein]</text>
        <dbReference type="Rhea" id="RHEA:43636"/>
        <dbReference type="Rhea" id="RHEA-COMP:9752"/>
        <dbReference type="Rhea" id="RHEA-COMP:10731"/>
        <dbReference type="ChEBI" id="CHEBI:15377"/>
        <dbReference type="ChEBI" id="CHEBI:17154"/>
        <dbReference type="ChEBI" id="CHEBI:29969"/>
        <dbReference type="ChEBI" id="CHEBI:57540"/>
        <dbReference type="ChEBI" id="CHEBI:61930"/>
        <dbReference type="ChEBI" id="CHEBI:83767"/>
        <dbReference type="EC" id="2.3.1.286"/>
    </reaction>
</comment>
<comment type="caution">
    <text evidence="3 4">Lacks conserved residue(s) required for the propagation of feature annotation.</text>
</comment>
<comment type="cofactor">
    <cofactor evidence="3">
        <name>Zn(2+)</name>
        <dbReference type="ChEBI" id="CHEBI:29105"/>
    </cofactor>
    <text evidence="3">Binds 1 zinc ion per subunit.</text>
</comment>
<sequence>MMKLKLRHRRLRKFRKIKSLRRQHSRCRYFHLTHKTEHEMNLPKVVVLTGAGISAESGIKTFRSEDGLWEEHRVEDVATPEGYQRNPQLVQQFYNERRRQLQQPTIQPNEAHYALAKLEQRLGKDNFLLVTQNIDNLHEKAGSKHILHMHGELLKVRCPQSRQVFEWKGDLETTDRCHCCQFPSPLRPHIVWFGEMPIGMEEIYRALAEADIFISIGTSGNVYPAAGFVHEARLTGAHTVELNLEPSLAESQFEEKHYGQASQVVDEYVHKLFELINDPKADLTQ</sequence>
<name>A0A0G4Q024_9GAMM</name>
<keyword evidence="3" id="KW-0479">Metal-binding</keyword>
<dbReference type="RefSeq" id="WP_072062703.1">
    <property type="nucleotide sequence ID" value="NZ_CVRY01000001.1"/>
</dbReference>
<dbReference type="InterPro" id="IPR029035">
    <property type="entry name" value="DHS-like_NAD/FAD-binding_dom"/>
</dbReference>
<feature type="binding site" evidence="3">
    <location>
        <position position="94"/>
    </location>
    <ligand>
        <name>substrate</name>
    </ligand>
</feature>
<keyword evidence="1" id="KW-0808">Transferase</keyword>
<comment type="similarity">
    <text evidence="3">Belongs to the sirtuin family. Class III subfamily.</text>
</comment>
<dbReference type="PANTHER" id="PTHR11085">
    <property type="entry name" value="NAD-DEPENDENT PROTEIN DEACYLASE SIRTUIN-5, MITOCHONDRIAL-RELATED"/>
    <property type="match status" value="1"/>
</dbReference>
<evidence type="ECO:0000256" key="3">
    <source>
        <dbReference type="HAMAP-Rule" id="MF_01121"/>
    </source>
</evidence>
<dbReference type="SUPFAM" id="SSF52467">
    <property type="entry name" value="DHS-like NAD/FAD-binding domain"/>
    <property type="match status" value="1"/>
</dbReference>
<evidence type="ECO:0000259" key="5">
    <source>
        <dbReference type="PROSITE" id="PS50305"/>
    </source>
</evidence>
<dbReference type="Gene3D" id="3.40.50.1220">
    <property type="entry name" value="TPP-binding domain"/>
    <property type="match status" value="1"/>
</dbReference>
<comment type="domain">
    <text evidence="3">2 residues (Tyr-94 and Arg-97) present in a large hydrophobic pocket are probably involved in substrate specificity. They are important for desuccinylation activity, but dispensable for deacetylation activity.</text>
</comment>
<dbReference type="PROSITE" id="PS50305">
    <property type="entry name" value="SIRTUIN"/>
    <property type="match status" value="1"/>
</dbReference>
<dbReference type="NCBIfam" id="NF001755">
    <property type="entry name" value="PRK00481.1-5"/>
    <property type="match status" value="1"/>
</dbReference>
<dbReference type="Gene3D" id="3.30.1600.10">
    <property type="entry name" value="SIR2/SIRT2 'Small Domain"/>
    <property type="match status" value="1"/>
</dbReference>
<dbReference type="AlphaFoldDB" id="A0A0G4Q024"/>
<reference evidence="7" key="1">
    <citation type="submission" date="2015-06" db="EMBL/GenBank/DDBJ databases">
        <authorList>
            <person name="Urmite Genomes"/>
        </authorList>
    </citation>
    <scope>NUCLEOTIDE SEQUENCE [LARGE SCALE GENOMIC DNA]</scope>
    <source>
        <strain evidence="7">CSUR P1867</strain>
    </source>
</reference>
<dbReference type="EMBL" id="CVRY01000001">
    <property type="protein sequence ID" value="CRL59143.1"/>
    <property type="molecule type" value="Genomic_DNA"/>
</dbReference>
<evidence type="ECO:0000313" key="7">
    <source>
        <dbReference type="Proteomes" id="UP000183920"/>
    </source>
</evidence>
<feature type="binding site" evidence="3">
    <location>
        <begin position="132"/>
        <end position="135"/>
    </location>
    <ligand>
        <name>NAD(+)</name>
        <dbReference type="ChEBI" id="CHEBI:57540"/>
    </ligand>
</feature>
<dbReference type="InterPro" id="IPR026591">
    <property type="entry name" value="Sirtuin_cat_small_dom_sf"/>
</dbReference>
<comment type="subcellular location">
    <subcellularLocation>
        <location evidence="3">Cytoplasm</location>
    </subcellularLocation>
</comment>
<gene>
    <name evidence="3 6" type="primary">cobB</name>
    <name evidence="6" type="ORF">BN1804_00287</name>
</gene>
<organism evidence="6 7">
    <name type="scientific">Proteus penneri</name>
    <dbReference type="NCBI Taxonomy" id="102862"/>
    <lineage>
        <taxon>Bacteria</taxon>
        <taxon>Pseudomonadati</taxon>
        <taxon>Pseudomonadota</taxon>
        <taxon>Gammaproteobacteria</taxon>
        <taxon>Enterobacterales</taxon>
        <taxon>Morganellaceae</taxon>
        <taxon>Proteus</taxon>
    </lineage>
</organism>
<protein>
    <recommendedName>
        <fullName evidence="3">NAD-dependent protein deacylase</fullName>
        <ecNumber evidence="3">2.3.1.286</ecNumber>
    </recommendedName>
    <alternativeName>
        <fullName evidence="3">Regulatory protein SIR2 homolog</fullName>
    </alternativeName>
</protein>
<dbReference type="GO" id="GO:0070403">
    <property type="term" value="F:NAD+ binding"/>
    <property type="evidence" value="ECO:0007669"/>
    <property type="project" value="UniProtKB-UniRule"/>
</dbReference>
<feature type="binding site" evidence="3">
    <location>
        <position position="261"/>
    </location>
    <ligand>
        <name>NAD(+)</name>
        <dbReference type="ChEBI" id="CHEBI:57540"/>
    </ligand>
</feature>
<comment type="function">
    <text evidence="3">NAD-dependent lysine deacetylase that specifically removes acetyl groups on target proteins. Also acts as a protein-lysine deacylase by mediating protein desuccinylation and de-2-hydroxyisobutyrylation. Modulates the activities of several proteins which are inactive in their acylated form.</text>
</comment>
<dbReference type="Proteomes" id="UP000183920">
    <property type="component" value="Unassembled WGS sequence"/>
</dbReference>
<keyword evidence="2 3" id="KW-0520">NAD</keyword>
<dbReference type="InterPro" id="IPR027546">
    <property type="entry name" value="Sirtuin_class_III"/>
</dbReference>
<dbReference type="GO" id="GO:0005737">
    <property type="term" value="C:cytoplasm"/>
    <property type="evidence" value="ECO:0007669"/>
    <property type="project" value="UniProtKB-SubCell"/>
</dbReference>
<dbReference type="GO" id="GO:0160013">
    <property type="term" value="F:NAD-dependent protein de-2-hydroxyisobutyrylase activity"/>
    <property type="evidence" value="ECO:0007669"/>
    <property type="project" value="RHEA"/>
</dbReference>
<feature type="binding site" evidence="3">
    <location>
        <begin position="217"/>
        <end position="219"/>
    </location>
    <ligand>
        <name>NAD(+)</name>
        <dbReference type="ChEBI" id="CHEBI:57540"/>
    </ligand>
</feature>
<feature type="active site" description="Proton acceptor" evidence="3">
    <location>
        <position position="150"/>
    </location>
</feature>
<feature type="binding site" evidence="3">
    <location>
        <position position="97"/>
    </location>
    <ligand>
        <name>substrate</name>
    </ligand>
</feature>
<keyword evidence="3" id="KW-0963">Cytoplasm</keyword>
<dbReference type="EC" id="2.3.1.286" evidence="3"/>
<dbReference type="Pfam" id="PF02146">
    <property type="entry name" value="SIR2"/>
    <property type="match status" value="1"/>
</dbReference>
<accession>A0A0G4Q024</accession>
<dbReference type="InterPro" id="IPR003000">
    <property type="entry name" value="Sirtuin"/>
</dbReference>
<dbReference type="InterPro" id="IPR026590">
    <property type="entry name" value="Ssirtuin_cat_dom"/>
</dbReference>
<dbReference type="GO" id="GO:0017136">
    <property type="term" value="F:histone deacetylase activity, NAD-dependent"/>
    <property type="evidence" value="ECO:0007669"/>
    <property type="project" value="TreeGrafter"/>
</dbReference>
<evidence type="ECO:0000256" key="2">
    <source>
        <dbReference type="ARBA" id="ARBA00023027"/>
    </source>
</evidence>
<dbReference type="GO" id="GO:0036054">
    <property type="term" value="F:protein-malonyllysine demalonylase activity"/>
    <property type="evidence" value="ECO:0007669"/>
    <property type="project" value="InterPro"/>
</dbReference>
<dbReference type="CDD" id="cd01412">
    <property type="entry name" value="SIRT5_Af1_CobB"/>
    <property type="match status" value="1"/>
</dbReference>
<feature type="binding site" evidence="3">
    <location>
        <position position="158"/>
    </location>
    <ligand>
        <name>Zn(2+)</name>
        <dbReference type="ChEBI" id="CHEBI:29105"/>
    </ligand>
</feature>
<dbReference type="GO" id="GO:0036055">
    <property type="term" value="F:protein-succinyllysine desuccinylase activity"/>
    <property type="evidence" value="ECO:0007669"/>
    <property type="project" value="UniProtKB-UniRule"/>
</dbReference>
<feature type="binding site" evidence="3">
    <location>
        <begin position="243"/>
        <end position="245"/>
    </location>
    <ligand>
        <name>NAD(+)</name>
        <dbReference type="ChEBI" id="CHEBI:57540"/>
    </ligand>
</feature>
<dbReference type="HAMAP" id="MF_01121">
    <property type="entry name" value="Sirtuin_ClassIII"/>
    <property type="match status" value="1"/>
</dbReference>
<comment type="catalytic activity">
    <reaction evidence="3">
        <text>N(6)-succinyl-L-lysyl-[protein] + NAD(+) + H2O = 2''-O-succinyl-ADP-D-ribose + nicotinamide + L-lysyl-[protein]</text>
        <dbReference type="Rhea" id="RHEA:47668"/>
        <dbReference type="Rhea" id="RHEA-COMP:9752"/>
        <dbReference type="Rhea" id="RHEA-COMP:11877"/>
        <dbReference type="ChEBI" id="CHEBI:15377"/>
        <dbReference type="ChEBI" id="CHEBI:17154"/>
        <dbReference type="ChEBI" id="CHEBI:29969"/>
        <dbReference type="ChEBI" id="CHEBI:57540"/>
        <dbReference type="ChEBI" id="CHEBI:87830"/>
        <dbReference type="ChEBI" id="CHEBI:87832"/>
    </reaction>
</comment>
<feature type="binding site" evidence="3">
    <location>
        <begin position="50"/>
        <end position="69"/>
    </location>
    <ligand>
        <name>NAD(+)</name>
        <dbReference type="ChEBI" id="CHEBI:57540"/>
    </ligand>
</feature>
<evidence type="ECO:0000256" key="1">
    <source>
        <dbReference type="ARBA" id="ARBA00022679"/>
    </source>
</evidence>
<keyword evidence="3" id="KW-0862">Zinc</keyword>
<dbReference type="GO" id="GO:0008270">
    <property type="term" value="F:zinc ion binding"/>
    <property type="evidence" value="ECO:0007669"/>
    <property type="project" value="UniProtKB-UniRule"/>
</dbReference>
<comment type="catalytic activity">
    <reaction evidence="3">
        <text>N(6)-(2-hydroxyisobutanoyl)-L-lysyl-[protein] + NAD(+) + H2O = 2''-O-(2-hydroxyisobutanoyl)-ADP-D-ribose + nicotinamide + L-lysyl-[protein]</text>
        <dbReference type="Rhea" id="RHEA:24364"/>
        <dbReference type="Rhea" id="RHEA-COMP:9752"/>
        <dbReference type="Rhea" id="RHEA-COMP:15921"/>
        <dbReference type="ChEBI" id="CHEBI:15377"/>
        <dbReference type="ChEBI" id="CHEBI:17154"/>
        <dbReference type="ChEBI" id="CHEBI:29969"/>
        <dbReference type="ChEBI" id="CHEBI:57540"/>
        <dbReference type="ChEBI" id="CHEBI:144968"/>
        <dbReference type="ChEBI" id="CHEBI:144969"/>
    </reaction>
</comment>
<dbReference type="InterPro" id="IPR050134">
    <property type="entry name" value="NAD-dep_sirtuin_deacylases"/>
</dbReference>
<dbReference type="PANTHER" id="PTHR11085:SF4">
    <property type="entry name" value="NAD-DEPENDENT PROTEIN DEACYLASE"/>
    <property type="match status" value="1"/>
</dbReference>
<feature type="binding site" evidence="3">
    <location>
        <position position="177"/>
    </location>
    <ligand>
        <name>Zn(2+)</name>
        <dbReference type="ChEBI" id="CHEBI:29105"/>
    </ligand>
</feature>
<evidence type="ECO:0000256" key="4">
    <source>
        <dbReference type="PROSITE-ProRule" id="PRU00236"/>
    </source>
</evidence>
<evidence type="ECO:0000313" key="6">
    <source>
        <dbReference type="EMBL" id="CRL59143.1"/>
    </source>
</evidence>